<sequence>MFKESLLPSINAFRHVEMNSASTECFALATLWPQDCLTSHDWSLEGGHEFTRVRIVTDLSANAPYVALSHMWGKVHTLTLQTTNWVQYGSDIPWSVLPKTFQDGVKTSQALGFRYIWIDSLCILQDSRQDWDEAAATMASVYQNATLVLGASSARTQTQAAVYVRQDIQHCGNSSIDEPLATRAWTFQERLLAQRFMSYNEKELHWECDTSWRCECGVGDYLQQGDHAYELRRSLKDCTLLQAYDKWRFAIVRRYSGRDLTVESDKLQALSAVAKVFEEKLGDLYLAGIWRGDLVASLCWEASMPFSHTLPSCYRAPTEVKIDILDAKSAPSGLNPLGEVSFGYIKVRGPLAQAWIEVDVVGLTSKKHIVLKTEDHGEFIDICEFIADNRLSNPPASTSAGILQESVTRYQPGHDGSSSNETPSNEEGAQPIDAKNRHIMVWCLYNAVGIPGDDPIGDFYVLVYLSWF</sequence>
<proteinExistence type="predicted"/>
<evidence type="ECO:0000256" key="1">
    <source>
        <dbReference type="SAM" id="MobiDB-lite"/>
    </source>
</evidence>
<organism evidence="3 4">
    <name type="scientific">Seiridium cardinale</name>
    <dbReference type="NCBI Taxonomy" id="138064"/>
    <lineage>
        <taxon>Eukaryota</taxon>
        <taxon>Fungi</taxon>
        <taxon>Dikarya</taxon>
        <taxon>Ascomycota</taxon>
        <taxon>Pezizomycotina</taxon>
        <taxon>Sordariomycetes</taxon>
        <taxon>Xylariomycetidae</taxon>
        <taxon>Amphisphaeriales</taxon>
        <taxon>Sporocadaceae</taxon>
        <taxon>Seiridium</taxon>
    </lineage>
</organism>
<dbReference type="PANTHER" id="PTHR33112:SF15">
    <property type="entry name" value="HETEROKARYON INCOMPATIBILITY DOMAIN-CONTAINING PROTEIN"/>
    <property type="match status" value="1"/>
</dbReference>
<dbReference type="InterPro" id="IPR010730">
    <property type="entry name" value="HET"/>
</dbReference>
<comment type="caution">
    <text evidence="3">The sequence shown here is derived from an EMBL/GenBank/DDBJ whole genome shotgun (WGS) entry which is preliminary data.</text>
</comment>
<dbReference type="Pfam" id="PF06985">
    <property type="entry name" value="HET"/>
    <property type="match status" value="1"/>
</dbReference>
<feature type="region of interest" description="Disordered" evidence="1">
    <location>
        <begin position="409"/>
        <end position="430"/>
    </location>
</feature>
<name>A0ABR2Y3M6_9PEZI</name>
<dbReference type="Proteomes" id="UP001465668">
    <property type="component" value="Unassembled WGS sequence"/>
</dbReference>
<reference evidence="3 4" key="1">
    <citation type="submission" date="2024-02" db="EMBL/GenBank/DDBJ databases">
        <title>First draft genome assembly of two strains of Seiridium cardinale.</title>
        <authorList>
            <person name="Emiliani G."/>
            <person name="Scali E."/>
        </authorList>
    </citation>
    <scope>NUCLEOTIDE SEQUENCE [LARGE SCALE GENOMIC DNA]</scope>
    <source>
        <strain evidence="3 4">BM-138-000479</strain>
    </source>
</reference>
<evidence type="ECO:0000313" key="4">
    <source>
        <dbReference type="Proteomes" id="UP001465668"/>
    </source>
</evidence>
<dbReference type="PANTHER" id="PTHR33112">
    <property type="entry name" value="DOMAIN PROTEIN, PUTATIVE-RELATED"/>
    <property type="match status" value="1"/>
</dbReference>
<evidence type="ECO:0000259" key="2">
    <source>
        <dbReference type="Pfam" id="PF06985"/>
    </source>
</evidence>
<gene>
    <name evidence="3" type="ORF">SCAR479_02687</name>
</gene>
<keyword evidence="4" id="KW-1185">Reference proteome</keyword>
<dbReference type="EMBL" id="JARVKM010000006">
    <property type="protein sequence ID" value="KAK9780572.1"/>
    <property type="molecule type" value="Genomic_DNA"/>
</dbReference>
<feature type="domain" description="Heterokaryon incompatibility" evidence="2">
    <location>
        <begin position="65"/>
        <end position="161"/>
    </location>
</feature>
<evidence type="ECO:0000313" key="3">
    <source>
        <dbReference type="EMBL" id="KAK9780572.1"/>
    </source>
</evidence>
<accession>A0ABR2Y3M6</accession>
<protein>
    <submittedName>
        <fullName evidence="3">Heterokaryon incompatibility protein-domain-containing protein</fullName>
    </submittedName>
</protein>
<feature type="compositionally biased region" description="Polar residues" evidence="1">
    <location>
        <begin position="416"/>
        <end position="427"/>
    </location>
</feature>